<organism evidence="2">
    <name type="scientific">bioreactor metagenome</name>
    <dbReference type="NCBI Taxonomy" id="1076179"/>
    <lineage>
        <taxon>unclassified sequences</taxon>
        <taxon>metagenomes</taxon>
        <taxon>ecological metagenomes</taxon>
    </lineage>
</organism>
<dbReference type="AlphaFoldDB" id="A0A645A575"/>
<evidence type="ECO:0008006" key="3">
    <source>
        <dbReference type="Google" id="ProtNLM"/>
    </source>
</evidence>
<proteinExistence type="predicted"/>
<sequence length="72" mass="7923">MKIIKIRKNNDGDITNVLTDDNIQRSLTEAVALAKRGKLDSVIVEKNQNGVNTIASSPKSNDENNLNNLPTF</sequence>
<name>A0A645A575_9ZZZZ</name>
<accession>A0A645A575</accession>
<comment type="caution">
    <text evidence="2">The sequence shown here is derived from an EMBL/GenBank/DDBJ whole genome shotgun (WGS) entry which is preliminary data.</text>
</comment>
<dbReference type="EMBL" id="VSSQ01012056">
    <property type="protein sequence ID" value="MPM48339.1"/>
    <property type="molecule type" value="Genomic_DNA"/>
</dbReference>
<evidence type="ECO:0000313" key="2">
    <source>
        <dbReference type="EMBL" id="MPM48339.1"/>
    </source>
</evidence>
<dbReference type="Pfam" id="PF13031">
    <property type="entry name" value="DUF3892"/>
    <property type="match status" value="1"/>
</dbReference>
<feature type="region of interest" description="Disordered" evidence="1">
    <location>
        <begin position="52"/>
        <end position="72"/>
    </location>
</feature>
<dbReference type="InterPro" id="IPR024997">
    <property type="entry name" value="DUF3892"/>
</dbReference>
<reference evidence="2" key="1">
    <citation type="submission" date="2019-08" db="EMBL/GenBank/DDBJ databases">
        <authorList>
            <person name="Kucharzyk K."/>
            <person name="Murdoch R.W."/>
            <person name="Higgins S."/>
            <person name="Loffler F."/>
        </authorList>
    </citation>
    <scope>NUCLEOTIDE SEQUENCE</scope>
</reference>
<protein>
    <recommendedName>
        <fullName evidence="3">DUF3892 domain-containing protein</fullName>
    </recommendedName>
</protein>
<gene>
    <name evidence="2" type="ORF">SDC9_95063</name>
</gene>
<evidence type="ECO:0000256" key="1">
    <source>
        <dbReference type="SAM" id="MobiDB-lite"/>
    </source>
</evidence>